<protein>
    <recommendedName>
        <fullName evidence="1">XRN2-binding (XTBD) domain-containing protein</fullName>
    </recommendedName>
</protein>
<reference evidence="2" key="1">
    <citation type="submission" date="2019-09" db="EMBL/GenBank/DDBJ databases">
        <authorList>
            <person name="Needham M D."/>
        </authorList>
    </citation>
    <scope>NUCLEOTIDE SEQUENCE</scope>
</reference>
<evidence type="ECO:0000313" key="2">
    <source>
        <dbReference type="EMBL" id="VVU95049.1"/>
    </source>
</evidence>
<gene>
    <name evidence="2" type="ORF">CPAV1605_774</name>
</gene>
<dbReference type="EMBL" id="CABVLZ010000003">
    <property type="protein sequence ID" value="VVU95049.1"/>
    <property type="molecule type" value="Genomic_DNA"/>
</dbReference>
<evidence type="ECO:0000259" key="1">
    <source>
        <dbReference type="PROSITE" id="PS51827"/>
    </source>
</evidence>
<accession>A0A5E8CK67</accession>
<dbReference type="AlphaFoldDB" id="A0A5E8CK67"/>
<dbReference type="Pfam" id="PF11952">
    <property type="entry name" value="XTBD"/>
    <property type="match status" value="1"/>
</dbReference>
<dbReference type="PROSITE" id="PS51827">
    <property type="entry name" value="XTBD"/>
    <property type="match status" value="1"/>
</dbReference>
<feature type="domain" description="XRN2-binding (XTBD)" evidence="1">
    <location>
        <begin position="10"/>
        <end position="96"/>
    </location>
</feature>
<dbReference type="InterPro" id="IPR021859">
    <property type="entry name" value="XTBD"/>
</dbReference>
<organism evidence="2">
    <name type="scientific">seawater metagenome</name>
    <dbReference type="NCBI Taxonomy" id="1561972"/>
    <lineage>
        <taxon>unclassified sequences</taxon>
        <taxon>metagenomes</taxon>
        <taxon>ecological metagenomes</taxon>
    </lineage>
</organism>
<sequence length="96" mass="11130">MIFTKGKAKIDIEPLQDESESVFNSRAELILKIKIKNGDKYNDIELEKFSKIWANIKYRGCRYNSSIYNLIRSFTNDLSMNIVDYNPPKSSNSSNN</sequence>
<proteinExistence type="predicted"/>
<name>A0A5E8CK67_9ZZZZ</name>